<keyword evidence="1" id="KW-0472">Membrane</keyword>
<dbReference type="Proteomes" id="UP000772812">
    <property type="component" value="Unassembled WGS sequence"/>
</dbReference>
<evidence type="ECO:0000313" key="2">
    <source>
        <dbReference type="EMBL" id="MBK3332504.1"/>
    </source>
</evidence>
<reference evidence="2 3" key="1">
    <citation type="journal article" date="2021" name="Syst. Appl. Microbiol.">
        <title>Persephonella atlantica sp. nov.: How to adapt to physico-chemical gradients in high temperature hydrothermal habitats.</title>
        <authorList>
            <person name="Francois D.X."/>
            <person name="Godfroy A."/>
            <person name="Mathien C."/>
            <person name="Aube J."/>
            <person name="Cathalot C."/>
            <person name="Lesongeur F."/>
            <person name="L'Haridon S."/>
            <person name="Philippon X."/>
            <person name="Roussel E.G."/>
        </authorList>
    </citation>
    <scope>NUCLEOTIDE SEQUENCE [LARGE SCALE GENOMIC DNA]</scope>
    <source>
        <strain evidence="2 3">MO1340</strain>
    </source>
</reference>
<keyword evidence="1" id="KW-0812">Transmembrane</keyword>
<proteinExistence type="predicted"/>
<accession>A0ABS1GHT9</accession>
<sequence length="84" mass="9443">MEILTVIFLILGIAYFIGGRKAVKFVINTVGAIVLILFLIAVAMKEEKETPGFIASMIFTFIAAPTILTIRDYCRERKAKKRAY</sequence>
<protein>
    <submittedName>
        <fullName evidence="2">Uncharacterized protein</fullName>
    </submittedName>
</protein>
<feature type="transmembrane region" description="Helical" evidence="1">
    <location>
        <begin position="50"/>
        <end position="70"/>
    </location>
</feature>
<name>A0ABS1GHT9_9AQUI</name>
<evidence type="ECO:0000256" key="1">
    <source>
        <dbReference type="SAM" id="Phobius"/>
    </source>
</evidence>
<dbReference type="EMBL" id="JAACYA010000002">
    <property type="protein sequence ID" value="MBK3332504.1"/>
    <property type="molecule type" value="Genomic_DNA"/>
</dbReference>
<gene>
    <name evidence="2" type="ORF">GWK41_05440</name>
</gene>
<keyword evidence="1" id="KW-1133">Transmembrane helix</keyword>
<comment type="caution">
    <text evidence="2">The sequence shown here is derived from an EMBL/GenBank/DDBJ whole genome shotgun (WGS) entry which is preliminary data.</text>
</comment>
<feature type="transmembrane region" description="Helical" evidence="1">
    <location>
        <begin position="25"/>
        <end position="44"/>
    </location>
</feature>
<organism evidence="2 3">
    <name type="scientific">Persephonella atlantica</name>
    <dbReference type="NCBI Taxonomy" id="2699429"/>
    <lineage>
        <taxon>Bacteria</taxon>
        <taxon>Pseudomonadati</taxon>
        <taxon>Aquificota</taxon>
        <taxon>Aquificia</taxon>
        <taxon>Aquificales</taxon>
        <taxon>Hydrogenothermaceae</taxon>
        <taxon>Persephonella</taxon>
    </lineage>
</organism>
<keyword evidence="3" id="KW-1185">Reference proteome</keyword>
<dbReference type="RefSeq" id="WP_200673927.1">
    <property type="nucleotide sequence ID" value="NZ_JAACYA010000002.1"/>
</dbReference>
<evidence type="ECO:0000313" key="3">
    <source>
        <dbReference type="Proteomes" id="UP000772812"/>
    </source>
</evidence>